<dbReference type="Proteomes" id="UP000267096">
    <property type="component" value="Unassembled WGS sequence"/>
</dbReference>
<dbReference type="OrthoDB" id="19039at2759"/>
<evidence type="ECO:0000313" key="2">
    <source>
        <dbReference type="Proteomes" id="UP000267096"/>
    </source>
</evidence>
<reference evidence="1 2" key="1">
    <citation type="submission" date="2018-11" db="EMBL/GenBank/DDBJ databases">
        <authorList>
            <consortium name="Pathogen Informatics"/>
        </authorList>
    </citation>
    <scope>NUCLEOTIDE SEQUENCE [LARGE SCALE GENOMIC DNA]</scope>
</reference>
<name>A0A3P6NW97_ANISI</name>
<proteinExistence type="predicted"/>
<accession>A0A3P6NW97</accession>
<dbReference type="EMBL" id="UYRR01006621">
    <property type="protein sequence ID" value="VDK22800.1"/>
    <property type="molecule type" value="Genomic_DNA"/>
</dbReference>
<protein>
    <submittedName>
        <fullName evidence="1">Uncharacterized protein</fullName>
    </submittedName>
</protein>
<sequence>MLYASSRNYAGGDAIAYLQFMQRYDKNKHISLYIDNFAAQTGVSRFLQLYDTWEYNKTDHLTNEQLARFDFLLIGSYDDRDIVSTATKNFSSTHRLLFPVNAFQYELLHISNSSLK</sequence>
<dbReference type="UniPathway" id="UPA00378"/>
<organism evidence="1 2">
    <name type="scientific">Anisakis simplex</name>
    <name type="common">Herring worm</name>
    <dbReference type="NCBI Taxonomy" id="6269"/>
    <lineage>
        <taxon>Eukaryota</taxon>
        <taxon>Metazoa</taxon>
        <taxon>Ecdysozoa</taxon>
        <taxon>Nematoda</taxon>
        <taxon>Chromadorea</taxon>
        <taxon>Rhabditida</taxon>
        <taxon>Spirurina</taxon>
        <taxon>Ascaridomorpha</taxon>
        <taxon>Ascaridoidea</taxon>
        <taxon>Anisakidae</taxon>
        <taxon>Anisakis</taxon>
        <taxon>Anisakis simplex complex</taxon>
    </lineage>
</organism>
<dbReference type="AlphaFoldDB" id="A0A3P6NW97"/>
<evidence type="ECO:0000313" key="1">
    <source>
        <dbReference type="EMBL" id="VDK22800.1"/>
    </source>
</evidence>
<keyword evidence="2" id="KW-1185">Reference proteome</keyword>
<gene>
    <name evidence="1" type="ORF">ASIM_LOCUS3989</name>
</gene>